<feature type="region of interest" description="Disordered" evidence="4">
    <location>
        <begin position="1"/>
        <end position="20"/>
    </location>
</feature>
<comment type="caution">
    <text evidence="6">The sequence shown here is derived from an EMBL/GenBank/DDBJ whole genome shotgun (WGS) entry which is preliminary data.</text>
</comment>
<protein>
    <submittedName>
        <fullName evidence="6">Leucine/isoleucine/valine transporter ATP-binding subunit</fullName>
    </submittedName>
</protein>
<proteinExistence type="predicted"/>
<dbReference type="GO" id="GO:0015188">
    <property type="term" value="F:L-isoleucine transmembrane transporter activity"/>
    <property type="evidence" value="ECO:0007669"/>
    <property type="project" value="TreeGrafter"/>
</dbReference>
<dbReference type="InterPro" id="IPR032823">
    <property type="entry name" value="BCA_ABC_TP_C"/>
</dbReference>
<dbReference type="GO" id="GO:0042941">
    <property type="term" value="P:D-alanine transmembrane transport"/>
    <property type="evidence" value="ECO:0007669"/>
    <property type="project" value="TreeGrafter"/>
</dbReference>
<gene>
    <name evidence="6" type="primary">livG</name>
    <name evidence="6" type="ORF">RSA3_12510</name>
</gene>
<dbReference type="InterPro" id="IPR003593">
    <property type="entry name" value="AAA+_ATPase"/>
</dbReference>
<dbReference type="Pfam" id="PF00005">
    <property type="entry name" value="ABC_tran"/>
    <property type="match status" value="1"/>
</dbReference>
<dbReference type="PATRIC" id="fig|2033.7.peg.3310"/>
<dbReference type="InterPro" id="IPR003439">
    <property type="entry name" value="ABC_transporter-like_ATP-bd"/>
</dbReference>
<dbReference type="PANTHER" id="PTHR45772:SF7">
    <property type="entry name" value="AMINO ACID ABC TRANSPORTER ATP-BINDING PROTEIN"/>
    <property type="match status" value="1"/>
</dbReference>
<evidence type="ECO:0000256" key="2">
    <source>
        <dbReference type="ARBA" id="ARBA00022741"/>
    </source>
</evidence>
<feature type="domain" description="ABC transporter" evidence="5">
    <location>
        <begin position="23"/>
        <end position="270"/>
    </location>
</feature>
<dbReference type="GO" id="GO:0005304">
    <property type="term" value="F:L-valine transmembrane transporter activity"/>
    <property type="evidence" value="ECO:0007669"/>
    <property type="project" value="TreeGrafter"/>
</dbReference>
<dbReference type="GO" id="GO:1903806">
    <property type="term" value="P:L-isoleucine import across plasma membrane"/>
    <property type="evidence" value="ECO:0007669"/>
    <property type="project" value="TreeGrafter"/>
</dbReference>
<dbReference type="EMBL" id="LDRV01000081">
    <property type="protein sequence ID" value="KTS09804.1"/>
    <property type="molecule type" value="Genomic_DNA"/>
</dbReference>
<dbReference type="CDD" id="cd03219">
    <property type="entry name" value="ABC_Mj1267_LivG_branched"/>
    <property type="match status" value="1"/>
</dbReference>
<dbReference type="Pfam" id="PF12399">
    <property type="entry name" value="BCA_ABC_TP_C"/>
    <property type="match status" value="1"/>
</dbReference>
<dbReference type="GO" id="GO:0005886">
    <property type="term" value="C:plasma membrane"/>
    <property type="evidence" value="ECO:0007669"/>
    <property type="project" value="TreeGrafter"/>
</dbReference>
<keyword evidence="2" id="KW-0547">Nucleotide-binding</keyword>
<keyword evidence="1" id="KW-0813">Transport</keyword>
<dbReference type="GO" id="GO:0016887">
    <property type="term" value="F:ATP hydrolysis activity"/>
    <property type="evidence" value="ECO:0007669"/>
    <property type="project" value="InterPro"/>
</dbReference>
<dbReference type="PROSITE" id="PS50893">
    <property type="entry name" value="ABC_TRANSPORTER_2"/>
    <property type="match status" value="1"/>
</dbReference>
<dbReference type="Proteomes" id="UP000072189">
    <property type="component" value="Unassembled WGS sequence"/>
</dbReference>
<dbReference type="GO" id="GO:0005524">
    <property type="term" value="F:ATP binding"/>
    <property type="evidence" value="ECO:0007669"/>
    <property type="project" value="UniProtKB-KW"/>
</dbReference>
<feature type="compositionally biased region" description="Basic and acidic residues" evidence="4">
    <location>
        <begin position="1"/>
        <end position="15"/>
    </location>
</feature>
<name>A0A147F603_MICTE</name>
<dbReference type="InterPro" id="IPR027417">
    <property type="entry name" value="P-loop_NTPase"/>
</dbReference>
<evidence type="ECO:0000313" key="7">
    <source>
        <dbReference type="Proteomes" id="UP000072189"/>
    </source>
</evidence>
<dbReference type="SMART" id="SM00382">
    <property type="entry name" value="AAA"/>
    <property type="match status" value="1"/>
</dbReference>
<dbReference type="AlphaFoldDB" id="A0A147F603"/>
<evidence type="ECO:0000313" key="6">
    <source>
        <dbReference type="EMBL" id="KTS09804.1"/>
    </source>
</evidence>
<dbReference type="InterPro" id="IPR051120">
    <property type="entry name" value="ABC_AA/LPS_Transport"/>
</dbReference>
<accession>A0A147F603</accession>
<dbReference type="GO" id="GO:0015808">
    <property type="term" value="P:L-alanine transport"/>
    <property type="evidence" value="ECO:0007669"/>
    <property type="project" value="TreeGrafter"/>
</dbReference>
<evidence type="ECO:0000259" key="5">
    <source>
        <dbReference type="PROSITE" id="PS50893"/>
    </source>
</evidence>
<dbReference type="GO" id="GO:0015192">
    <property type="term" value="F:L-phenylalanine transmembrane transporter activity"/>
    <property type="evidence" value="ECO:0007669"/>
    <property type="project" value="TreeGrafter"/>
</dbReference>
<reference evidence="6 7" key="1">
    <citation type="journal article" date="2016" name="Front. Microbiol.">
        <title>Genomic Resource of Rice Seed Associated Bacteria.</title>
        <authorList>
            <person name="Midha S."/>
            <person name="Bansal K."/>
            <person name="Sharma S."/>
            <person name="Kumar N."/>
            <person name="Patil P.P."/>
            <person name="Chaudhry V."/>
            <person name="Patil P.B."/>
        </authorList>
    </citation>
    <scope>NUCLEOTIDE SEQUENCE [LARGE SCALE GENOMIC DNA]</scope>
    <source>
        <strain evidence="6 7">RSA3</strain>
    </source>
</reference>
<dbReference type="PANTHER" id="PTHR45772">
    <property type="entry name" value="CONSERVED COMPONENT OF ABC TRANSPORTER FOR NATURAL AMINO ACIDS-RELATED"/>
    <property type="match status" value="1"/>
</dbReference>
<organism evidence="6 7">
    <name type="scientific">Microbacterium testaceum</name>
    <name type="common">Aureobacterium testaceum</name>
    <name type="synonym">Brevibacterium testaceum</name>
    <dbReference type="NCBI Taxonomy" id="2033"/>
    <lineage>
        <taxon>Bacteria</taxon>
        <taxon>Bacillati</taxon>
        <taxon>Actinomycetota</taxon>
        <taxon>Actinomycetes</taxon>
        <taxon>Micrococcales</taxon>
        <taxon>Microbacteriaceae</taxon>
        <taxon>Microbacterium</taxon>
    </lineage>
</organism>
<sequence>MAHEDVENRPAENRPAENSSAGLELAGLSRRFGGVYANRDISFRVAPGELRGVIGPNGAGKSTLFGLISGHVRAQEGVIRLDGERIDRLPPHRRARRGVAIVFQGARLFPGMTVLENVAVGAHARTRSGALDAAVRSPRHRREEREIRADAEEALARVGLADWAGRGAEQLPLGQQRRLQVARALTARPRVLLLDEPASGLRADERDDLRGLIRELHDDGTTILLIEHDVAMVTALADRIAVLDLGRLIADGTPEEIRRDPAVIAAYLGSEAAA</sequence>
<evidence type="ECO:0000256" key="1">
    <source>
        <dbReference type="ARBA" id="ARBA00022448"/>
    </source>
</evidence>
<dbReference type="SUPFAM" id="SSF52540">
    <property type="entry name" value="P-loop containing nucleoside triphosphate hydrolases"/>
    <property type="match status" value="1"/>
</dbReference>
<evidence type="ECO:0000256" key="3">
    <source>
        <dbReference type="ARBA" id="ARBA00022840"/>
    </source>
</evidence>
<dbReference type="Gene3D" id="3.40.50.300">
    <property type="entry name" value="P-loop containing nucleotide triphosphate hydrolases"/>
    <property type="match status" value="1"/>
</dbReference>
<dbReference type="FunFam" id="3.40.50.300:FF:000421">
    <property type="entry name" value="Branched-chain amino acid ABC transporter ATP-binding protein"/>
    <property type="match status" value="1"/>
</dbReference>
<keyword evidence="3 6" id="KW-0067">ATP-binding</keyword>
<dbReference type="GO" id="GO:1903805">
    <property type="term" value="P:L-valine import across plasma membrane"/>
    <property type="evidence" value="ECO:0007669"/>
    <property type="project" value="TreeGrafter"/>
</dbReference>
<evidence type="ECO:0000256" key="4">
    <source>
        <dbReference type="SAM" id="MobiDB-lite"/>
    </source>
</evidence>